<keyword evidence="3" id="KW-1185">Reference proteome</keyword>
<dbReference type="Pfam" id="PF00534">
    <property type="entry name" value="Glycos_transf_1"/>
    <property type="match status" value="1"/>
</dbReference>
<feature type="domain" description="Glycosyl transferase family 1" evidence="1">
    <location>
        <begin position="183"/>
        <end position="353"/>
    </location>
</feature>
<dbReference type="Gene3D" id="3.40.50.2000">
    <property type="entry name" value="Glycogen Phosphorylase B"/>
    <property type="match status" value="2"/>
</dbReference>
<protein>
    <submittedName>
        <fullName evidence="2">Glycosyltransferase family 4 protein</fullName>
    </submittedName>
</protein>
<reference evidence="3" key="1">
    <citation type="journal article" date="2019" name="Int. J. Syst. Evol. Microbiol.">
        <title>The Global Catalogue of Microorganisms (GCM) 10K type strain sequencing project: providing services to taxonomists for standard genome sequencing and annotation.</title>
        <authorList>
            <consortium name="The Broad Institute Genomics Platform"/>
            <consortium name="The Broad Institute Genome Sequencing Center for Infectious Disease"/>
            <person name="Wu L."/>
            <person name="Ma J."/>
        </authorList>
    </citation>
    <scope>NUCLEOTIDE SEQUENCE [LARGE SCALE GENOMIC DNA]</scope>
    <source>
        <strain evidence="3">JCM 18200</strain>
    </source>
</reference>
<proteinExistence type="predicted"/>
<dbReference type="InterPro" id="IPR001296">
    <property type="entry name" value="Glyco_trans_1"/>
</dbReference>
<name>A0ABP9AYV7_9SPHI</name>
<dbReference type="EMBL" id="BAABIQ010000008">
    <property type="protein sequence ID" value="GAA4787899.1"/>
    <property type="molecule type" value="Genomic_DNA"/>
</dbReference>
<dbReference type="CDD" id="cd03822">
    <property type="entry name" value="GT4_mannosyltransferase-like"/>
    <property type="match status" value="1"/>
</dbReference>
<organism evidence="2 3">
    <name type="scientific">Olivibacter ginsenosidimutans</name>
    <dbReference type="NCBI Taxonomy" id="1176537"/>
    <lineage>
        <taxon>Bacteria</taxon>
        <taxon>Pseudomonadati</taxon>
        <taxon>Bacteroidota</taxon>
        <taxon>Sphingobacteriia</taxon>
        <taxon>Sphingobacteriales</taxon>
        <taxon>Sphingobacteriaceae</taxon>
        <taxon>Olivibacter</taxon>
    </lineage>
</organism>
<dbReference type="Proteomes" id="UP001501411">
    <property type="component" value="Unassembled WGS sequence"/>
</dbReference>
<dbReference type="InterPro" id="IPR008928">
    <property type="entry name" value="6-hairpin_glycosidase_sf"/>
</dbReference>
<accession>A0ABP9AYV7</accession>
<dbReference type="PANTHER" id="PTHR12526:SF572">
    <property type="entry name" value="BLL5144 PROTEIN"/>
    <property type="match status" value="1"/>
</dbReference>
<evidence type="ECO:0000313" key="3">
    <source>
        <dbReference type="Proteomes" id="UP001501411"/>
    </source>
</evidence>
<dbReference type="SUPFAM" id="SSF53756">
    <property type="entry name" value="UDP-Glycosyltransferase/glycogen phosphorylase"/>
    <property type="match status" value="1"/>
</dbReference>
<dbReference type="PANTHER" id="PTHR12526">
    <property type="entry name" value="GLYCOSYLTRANSFERASE"/>
    <property type="match status" value="1"/>
</dbReference>
<dbReference type="SUPFAM" id="SSF48208">
    <property type="entry name" value="Six-hairpin glycosidases"/>
    <property type="match status" value="1"/>
</dbReference>
<dbReference type="RefSeq" id="WP_345231139.1">
    <property type="nucleotide sequence ID" value="NZ_BAABIQ010000008.1"/>
</dbReference>
<evidence type="ECO:0000259" key="1">
    <source>
        <dbReference type="Pfam" id="PF00534"/>
    </source>
</evidence>
<evidence type="ECO:0000313" key="2">
    <source>
        <dbReference type="EMBL" id="GAA4787899.1"/>
    </source>
</evidence>
<comment type="caution">
    <text evidence="2">The sequence shown here is derived from an EMBL/GenBank/DDBJ whole genome shotgun (WGS) entry which is preliminary data.</text>
</comment>
<sequence length="737" mass="84045">MKVVYIGTYVPRECGIGTFTKNLLRSTKQIIYETPVESIVVALNDAENISDYPDEVKFIINQDQQEDYIQAADFINNNGVDCCILEHEYGIFGGQSGLYILPLLHRLKVPIVVTFHTVLERPSYNEKAVLIAISKMANAIVVMSNKAIRLLQRIYHVSVEKIFCIDHGVPTFNKSQVAAKEELQLTGKRVLLTFGFLGRNKGIETVIKSLVEVVKRFPDTLYVVLGKTHPNVLRHSGEEYRNYLKQLVTELGLNHHVLFINEFIAQDILATYLSACDIYITPYINEAQITSGTLSYAIGAGAGVLSTPYWHAKELLKDGRGRLFGFKDVDGLSSLLLELLGDHEKLSELRARALAYGQETTWPKIAAKYLKLYDEIIARAHVHKKDFSEVNINDLPPFSLEHVKRLTNPVGIIQHATYAIPNYKEGYCLDDNARALLLTLMAYQQFNDPDALALIPTYLAYIHYMQKEDGLFRNFMGFDNQFTEAVGSEDAFGRTIWALGYLFAHAPCDGYYQLGRQLFFNAAKHFERLDSIRAIAYTIIGICHYLEHQPNDEGMIERMRALSFRLVNAYENNKTDKWHWYEPLLAYDNAILPLALLQAVKFLNDDTIQTVAMETLDFLEKICLKNGYLSIVGNQQWFYKDQHVSKFGQQPIDVLATVMMFNQAYVLTAKKEYLEKIFVSFKWFLGENDLRITIYDHETKGCCDGLEVYGVNRNQGAESTLAYLISYLTVYKTYNSL</sequence>
<gene>
    <name evidence="2" type="ORF">GCM10023231_15050</name>
</gene>